<gene>
    <name evidence="3" type="ORF">HD594_001458</name>
</gene>
<evidence type="ECO:0000256" key="2">
    <source>
        <dbReference type="SAM" id="Phobius"/>
    </source>
</evidence>
<keyword evidence="2" id="KW-0472">Membrane</keyword>
<feature type="transmembrane region" description="Helical" evidence="2">
    <location>
        <begin position="368"/>
        <end position="391"/>
    </location>
</feature>
<feature type="transmembrane region" description="Helical" evidence="2">
    <location>
        <begin position="429"/>
        <end position="445"/>
    </location>
</feature>
<feature type="transmembrane region" description="Helical" evidence="2">
    <location>
        <begin position="318"/>
        <end position="340"/>
    </location>
</feature>
<protein>
    <recommendedName>
        <fullName evidence="5">Integral membrane protein</fullName>
    </recommendedName>
</protein>
<proteinExistence type="predicted"/>
<feature type="transmembrane region" description="Helical" evidence="2">
    <location>
        <begin position="79"/>
        <end position="97"/>
    </location>
</feature>
<feature type="region of interest" description="Disordered" evidence="1">
    <location>
        <begin position="1"/>
        <end position="31"/>
    </location>
</feature>
<dbReference type="Proteomes" id="UP000537775">
    <property type="component" value="Unassembled WGS sequence"/>
</dbReference>
<organism evidence="3 4">
    <name type="scientific">Microbacterium thalassium</name>
    <dbReference type="NCBI Taxonomy" id="362649"/>
    <lineage>
        <taxon>Bacteria</taxon>
        <taxon>Bacillati</taxon>
        <taxon>Actinomycetota</taxon>
        <taxon>Actinomycetes</taxon>
        <taxon>Micrococcales</taxon>
        <taxon>Microbacteriaceae</taxon>
        <taxon>Microbacterium</taxon>
    </lineage>
</organism>
<keyword evidence="4" id="KW-1185">Reference proteome</keyword>
<feature type="transmembrane region" description="Helical" evidence="2">
    <location>
        <begin position="403"/>
        <end position="423"/>
    </location>
</feature>
<comment type="caution">
    <text evidence="3">The sequence shown here is derived from an EMBL/GenBank/DDBJ whole genome shotgun (WGS) entry which is preliminary data.</text>
</comment>
<evidence type="ECO:0000313" key="3">
    <source>
        <dbReference type="EMBL" id="MBB6391145.1"/>
    </source>
</evidence>
<keyword evidence="2" id="KW-1133">Transmembrane helix</keyword>
<keyword evidence="2" id="KW-0812">Transmembrane</keyword>
<reference evidence="3 4" key="1">
    <citation type="submission" date="2020-08" db="EMBL/GenBank/DDBJ databases">
        <title>Sequencing the genomes of 1000 actinobacteria strains.</title>
        <authorList>
            <person name="Klenk H.-P."/>
        </authorList>
    </citation>
    <scope>NUCLEOTIDE SEQUENCE [LARGE SCALE GENOMIC DNA]</scope>
    <source>
        <strain evidence="3 4">DSM 12511</strain>
    </source>
</reference>
<sequence length="472" mass="49685">MSGSDERADAGGTTSPPRSPADSEAATAEDGDRARSRAGLIGVIVTVLLIAASVIIPAATGWNVRAGHFPPLHAIWDPGIGPGTPAAILLAVLTVIYAPRAAGWSWRRLLWVVYGWGVAWMLALGLIDGWYGIGGILDEKTEYLRTARIVVADVPAFLRGFIERIPIDAEDNWAVHVAGHPPGATLFFVGLVAIGLGGAIAAGIVITLIAGTTAIAVLQTTRLLGSEQLARRAAPFLTVGPAAIWMCVSADAMFAAVAAWATFALAVAATTRRTGAMIAGSLGAGLLYGYCVMMSYGLPLLAVLALTVLWLARSWRPIPWVAVAGLAVVGVFAVFGFAWWEAFPVLRERYWAGIASDRPGAYWTWADLAAVAVSAGPWVGAGIGAAVVDGIRPTAQPRGRRAVALLALAGVAMCLLATASQMSRAEVERIWLPFVPWMLVGTALLPVRWQRAGLIVQLASALVVLHLVFTRW</sequence>
<feature type="transmembrane region" description="Helical" evidence="2">
    <location>
        <begin position="239"/>
        <end position="267"/>
    </location>
</feature>
<evidence type="ECO:0000313" key="4">
    <source>
        <dbReference type="Proteomes" id="UP000537775"/>
    </source>
</evidence>
<evidence type="ECO:0000256" key="1">
    <source>
        <dbReference type="SAM" id="MobiDB-lite"/>
    </source>
</evidence>
<name>A0A7X0FP71_9MICO</name>
<dbReference type="AlphaFoldDB" id="A0A7X0FP71"/>
<feature type="transmembrane region" description="Helical" evidence="2">
    <location>
        <begin position="109"/>
        <end position="133"/>
    </location>
</feature>
<feature type="transmembrane region" description="Helical" evidence="2">
    <location>
        <begin position="287"/>
        <end position="311"/>
    </location>
</feature>
<dbReference type="EMBL" id="JACHML010000001">
    <property type="protein sequence ID" value="MBB6391145.1"/>
    <property type="molecule type" value="Genomic_DNA"/>
</dbReference>
<dbReference type="RefSeq" id="WP_184750308.1">
    <property type="nucleotide sequence ID" value="NZ_BAAAJR010000010.1"/>
</dbReference>
<accession>A0A7X0FP71</accession>
<feature type="transmembrane region" description="Helical" evidence="2">
    <location>
        <begin position="38"/>
        <end position="59"/>
    </location>
</feature>
<feature type="transmembrane region" description="Helical" evidence="2">
    <location>
        <begin position="186"/>
        <end position="218"/>
    </location>
</feature>
<evidence type="ECO:0008006" key="5">
    <source>
        <dbReference type="Google" id="ProtNLM"/>
    </source>
</evidence>
<feature type="transmembrane region" description="Helical" evidence="2">
    <location>
        <begin position="452"/>
        <end position="469"/>
    </location>
</feature>